<keyword evidence="6" id="KW-0808">Transferase</keyword>
<evidence type="ECO:0000256" key="5">
    <source>
        <dbReference type="ARBA" id="ARBA00022676"/>
    </source>
</evidence>
<dbReference type="CDD" id="cd23282">
    <property type="entry name" value="beta-trefoil_MIR_POMT2"/>
    <property type="match status" value="1"/>
</dbReference>
<evidence type="ECO:0000256" key="13">
    <source>
        <dbReference type="ARBA" id="ARBA00045085"/>
    </source>
</evidence>
<dbReference type="Pfam" id="PF16192">
    <property type="entry name" value="PMT_4TMC"/>
    <property type="match status" value="1"/>
</dbReference>
<evidence type="ECO:0000256" key="12">
    <source>
        <dbReference type="ARBA" id="ARBA00039583"/>
    </source>
</evidence>
<evidence type="ECO:0000256" key="6">
    <source>
        <dbReference type="ARBA" id="ARBA00022679"/>
    </source>
</evidence>
<dbReference type="InterPro" id="IPR003342">
    <property type="entry name" value="ArnT-like_N"/>
</dbReference>
<evidence type="ECO:0000256" key="7">
    <source>
        <dbReference type="ARBA" id="ARBA00022692"/>
    </source>
</evidence>
<accession>A0A7I8W6I5</accession>
<evidence type="ECO:0000256" key="3">
    <source>
        <dbReference type="ARBA" id="ARBA00007222"/>
    </source>
</evidence>
<evidence type="ECO:0000256" key="11">
    <source>
        <dbReference type="ARBA" id="ARBA00023136"/>
    </source>
</evidence>
<feature type="transmembrane region" description="Helical" evidence="15">
    <location>
        <begin position="568"/>
        <end position="588"/>
    </location>
</feature>
<keyword evidence="9" id="KW-0256">Endoplasmic reticulum</keyword>
<dbReference type="SUPFAM" id="SSF82109">
    <property type="entry name" value="MIR domain"/>
    <property type="match status" value="1"/>
</dbReference>
<comment type="catalytic activity">
    <reaction evidence="14">
        <text>a di-trans,poly-cis-dolichyl beta-D-mannosyl phosphate + L-seryl-[protein] = 3-O-(alpha-D-mannosyl)-L-seryl-[protein] + a di-trans,poly-cis-dolichyl phosphate + H(+)</text>
        <dbReference type="Rhea" id="RHEA:17377"/>
        <dbReference type="Rhea" id="RHEA-COMP:9863"/>
        <dbReference type="Rhea" id="RHEA-COMP:13546"/>
        <dbReference type="Rhea" id="RHEA-COMP:19498"/>
        <dbReference type="Rhea" id="RHEA-COMP:19501"/>
        <dbReference type="ChEBI" id="CHEBI:15378"/>
        <dbReference type="ChEBI" id="CHEBI:29999"/>
        <dbReference type="ChEBI" id="CHEBI:57683"/>
        <dbReference type="ChEBI" id="CHEBI:58211"/>
        <dbReference type="ChEBI" id="CHEBI:137321"/>
        <dbReference type="EC" id="2.4.1.109"/>
    </reaction>
</comment>
<feature type="domain" description="MIR" evidence="16">
    <location>
        <begin position="378"/>
        <end position="434"/>
    </location>
</feature>
<dbReference type="InterPro" id="IPR016093">
    <property type="entry name" value="MIR_motif"/>
</dbReference>
<evidence type="ECO:0000256" key="9">
    <source>
        <dbReference type="ARBA" id="ARBA00022824"/>
    </source>
</evidence>
<comment type="similarity">
    <text evidence="3">Belongs to the glycosyltransferase 39 family.</text>
</comment>
<comment type="catalytic activity">
    <reaction evidence="13">
        <text>a di-trans,poly-cis-dolichyl beta-D-mannosyl phosphate + L-threonyl-[protein] = 3-O-(alpha-D-mannosyl)-L-threonyl-[protein] + a di-trans,poly-cis-dolichyl phosphate + H(+)</text>
        <dbReference type="Rhea" id="RHEA:53396"/>
        <dbReference type="Rhea" id="RHEA-COMP:11060"/>
        <dbReference type="Rhea" id="RHEA-COMP:13547"/>
        <dbReference type="Rhea" id="RHEA-COMP:19498"/>
        <dbReference type="Rhea" id="RHEA-COMP:19501"/>
        <dbReference type="ChEBI" id="CHEBI:15378"/>
        <dbReference type="ChEBI" id="CHEBI:30013"/>
        <dbReference type="ChEBI" id="CHEBI:57683"/>
        <dbReference type="ChEBI" id="CHEBI:58211"/>
        <dbReference type="ChEBI" id="CHEBI:137323"/>
        <dbReference type="EC" id="2.4.1.109"/>
    </reaction>
</comment>
<evidence type="ECO:0000256" key="10">
    <source>
        <dbReference type="ARBA" id="ARBA00022989"/>
    </source>
</evidence>
<dbReference type="GO" id="GO:0004169">
    <property type="term" value="F:dolichyl-phosphate-mannose-protein mannosyltransferase activity"/>
    <property type="evidence" value="ECO:0007669"/>
    <property type="project" value="UniProtKB-EC"/>
</dbReference>
<dbReference type="InterPro" id="IPR032421">
    <property type="entry name" value="PMT_4TMC"/>
</dbReference>
<dbReference type="Gene3D" id="2.80.10.50">
    <property type="match status" value="1"/>
</dbReference>
<evidence type="ECO:0000256" key="15">
    <source>
        <dbReference type="SAM" id="Phobius"/>
    </source>
</evidence>
<evidence type="ECO:0000256" key="2">
    <source>
        <dbReference type="ARBA" id="ARBA00004922"/>
    </source>
</evidence>
<dbReference type="Pfam" id="PF02366">
    <property type="entry name" value="PMT"/>
    <property type="match status" value="1"/>
</dbReference>
<gene>
    <name evidence="17" type="ORF">DGYR_LOCUS10974</name>
</gene>
<dbReference type="PANTHER" id="PTHR10050:SF46">
    <property type="entry name" value="PROTEIN O-MANNOSYL-TRANSFERASE 2"/>
    <property type="match status" value="1"/>
</dbReference>
<evidence type="ECO:0000313" key="17">
    <source>
        <dbReference type="EMBL" id="CAD5123287.1"/>
    </source>
</evidence>
<reference evidence="17 18" key="1">
    <citation type="submission" date="2020-08" db="EMBL/GenBank/DDBJ databases">
        <authorList>
            <person name="Hejnol A."/>
        </authorList>
    </citation>
    <scope>NUCLEOTIDE SEQUENCE [LARGE SCALE GENOMIC DNA]</scope>
</reference>
<feature type="domain" description="MIR" evidence="16">
    <location>
        <begin position="313"/>
        <end position="370"/>
    </location>
</feature>
<feature type="transmembrane region" description="Helical" evidence="15">
    <location>
        <begin position="678"/>
        <end position="698"/>
    </location>
</feature>
<dbReference type="EC" id="2.4.1.109" evidence="4"/>
<feature type="transmembrane region" description="Helical" evidence="15">
    <location>
        <begin position="204"/>
        <end position="237"/>
    </location>
</feature>
<comment type="caution">
    <text evidence="17">The sequence shown here is derived from an EMBL/GenBank/DDBJ whole genome shotgun (WGS) entry which is preliminary data.</text>
</comment>
<dbReference type="Proteomes" id="UP000549394">
    <property type="component" value="Unassembled WGS sequence"/>
</dbReference>
<sequence>MVKSSTKKSKKGIEHCVQKPAIKSNEGNESEESLLWWISFIGCIAASIATRLFNIQVPSWVVWDETHFGKMANYYVNRKFFFDVHPPLGKMLIAFSGYMSGYNGSFPFLKPGDEYGNAKILGMRIFCASLGSALPPFVFLITWEVRKSLMAAIISSLFVLLDVGCVTLSQYILLDTPLLFFLASSVLSYLKFKSLETRSYSFSWYFWLILTGFCLSCTLGVKFVGLFVILYIGSLTALDLYEKLGDLSLTMLQFSRHLICRIIGLIIWPLIIYLVIFAIHFDFLSKSGPGDGYYSSSFQSQLDGNPLHNSSLPKEVAFGSIITIKSNVISGGYLHSHAHLYPEDYAPHRQQQITSYFHKDTNNFWKVKPSNREETEELVILKHGDYIRLEHTNTRRNLHSHKLKAPLTKGHFQVSCYGKDGKGDPNDVFRIEILGGKEGDVIEPIRSKFKLTHINIGCSMSSPKKQLPKWGFEQGEVTCAPNYLRPRNVWWNIEEVKDDRLSKVHVQSLSMNFFSKFFEAHRVMIEGNSRLIPKTGERTSRPWEWPICYRGQLFSGKEIRIYLLGNPLIWWLELLLLFYLPFLTFYHFVRLKRGVEEDKITIETRNTVVKSSLILFIGWFLHYFPFWTMSRVLYYHHYFAAFLFSSSISGILIDYAIEVLTEMFDEYIKVSLRHVLRCCLLSGLFYSFYLFSPLAYGMTDPRADNVNSRIYGLKWLDSWNI</sequence>
<keyword evidence="8" id="KW-0677">Repeat</keyword>
<organism evidence="17 18">
    <name type="scientific">Dimorphilus gyrociliatus</name>
    <dbReference type="NCBI Taxonomy" id="2664684"/>
    <lineage>
        <taxon>Eukaryota</taxon>
        <taxon>Metazoa</taxon>
        <taxon>Spiralia</taxon>
        <taxon>Lophotrochozoa</taxon>
        <taxon>Annelida</taxon>
        <taxon>Polychaeta</taxon>
        <taxon>Polychaeta incertae sedis</taxon>
        <taxon>Dinophilidae</taxon>
        <taxon>Dimorphilus</taxon>
    </lineage>
</organism>
<feature type="transmembrane region" description="Helical" evidence="15">
    <location>
        <begin position="258"/>
        <end position="281"/>
    </location>
</feature>
<feature type="transmembrane region" description="Helical" evidence="15">
    <location>
        <begin position="638"/>
        <end position="657"/>
    </location>
</feature>
<keyword evidence="5" id="KW-0328">Glycosyltransferase</keyword>
<dbReference type="Pfam" id="PF02815">
    <property type="entry name" value="MIR"/>
    <property type="match status" value="1"/>
</dbReference>
<proteinExistence type="inferred from homology"/>
<feature type="transmembrane region" description="Helical" evidence="15">
    <location>
        <begin position="121"/>
        <end position="143"/>
    </location>
</feature>
<dbReference type="PANTHER" id="PTHR10050">
    <property type="entry name" value="DOLICHYL-PHOSPHATE-MANNOSE--PROTEIN MANNOSYLTRANSFERASE"/>
    <property type="match status" value="1"/>
</dbReference>
<feature type="transmembrane region" description="Helical" evidence="15">
    <location>
        <begin position="34"/>
        <end position="53"/>
    </location>
</feature>
<dbReference type="InterPro" id="IPR036300">
    <property type="entry name" value="MIR_dom_sf"/>
</dbReference>
<keyword evidence="11 15" id="KW-0472">Membrane</keyword>
<dbReference type="PROSITE" id="PS50919">
    <property type="entry name" value="MIR"/>
    <property type="match status" value="3"/>
</dbReference>
<keyword evidence="18" id="KW-1185">Reference proteome</keyword>
<dbReference type="SMART" id="SM00472">
    <property type="entry name" value="MIR"/>
    <property type="match status" value="3"/>
</dbReference>
<dbReference type="EMBL" id="CAJFCJ010000019">
    <property type="protein sequence ID" value="CAD5123287.1"/>
    <property type="molecule type" value="Genomic_DNA"/>
</dbReference>
<comment type="pathway">
    <text evidence="2">Protein modification; protein glycosylation.</text>
</comment>
<feature type="transmembrane region" description="Helical" evidence="15">
    <location>
        <begin position="149"/>
        <end position="169"/>
    </location>
</feature>
<evidence type="ECO:0000259" key="16">
    <source>
        <dbReference type="PROSITE" id="PS50919"/>
    </source>
</evidence>
<dbReference type="OrthoDB" id="5561486at2759"/>
<evidence type="ECO:0000256" key="4">
    <source>
        <dbReference type="ARBA" id="ARBA00012839"/>
    </source>
</evidence>
<dbReference type="GO" id="GO:0005789">
    <property type="term" value="C:endoplasmic reticulum membrane"/>
    <property type="evidence" value="ECO:0007669"/>
    <property type="project" value="UniProtKB-SubCell"/>
</dbReference>
<evidence type="ECO:0000256" key="14">
    <source>
        <dbReference type="ARBA" id="ARBA00045102"/>
    </source>
</evidence>
<dbReference type="InterPro" id="IPR027005">
    <property type="entry name" value="PMT-like"/>
</dbReference>
<protein>
    <recommendedName>
        <fullName evidence="12">Protein O-mannosyl-transferase 2</fullName>
        <ecNumber evidence="4">2.4.1.109</ecNumber>
    </recommendedName>
</protein>
<name>A0A7I8W6I5_9ANNE</name>
<evidence type="ECO:0000256" key="8">
    <source>
        <dbReference type="ARBA" id="ARBA00022737"/>
    </source>
</evidence>
<keyword evidence="10 15" id="KW-1133">Transmembrane helix</keyword>
<dbReference type="UniPathway" id="UPA00378"/>
<evidence type="ECO:0000256" key="1">
    <source>
        <dbReference type="ARBA" id="ARBA00004477"/>
    </source>
</evidence>
<evidence type="ECO:0000313" key="18">
    <source>
        <dbReference type="Proteomes" id="UP000549394"/>
    </source>
</evidence>
<comment type="subcellular location">
    <subcellularLocation>
        <location evidence="1">Endoplasmic reticulum membrane</location>
        <topology evidence="1">Multi-pass membrane protein</topology>
    </subcellularLocation>
</comment>
<keyword evidence="7 15" id="KW-0812">Transmembrane</keyword>
<dbReference type="AlphaFoldDB" id="A0A7I8W6I5"/>
<feature type="transmembrane region" description="Helical" evidence="15">
    <location>
        <begin position="608"/>
        <end position="626"/>
    </location>
</feature>
<feature type="domain" description="MIR" evidence="16">
    <location>
        <begin position="439"/>
        <end position="496"/>
    </location>
</feature>